<dbReference type="PROSITE" id="PS00307">
    <property type="entry name" value="LECTIN_LEGUME_BETA"/>
    <property type="match status" value="1"/>
</dbReference>
<sequence>MKSHRIASLAWVVLALLLLSGFCSAQAQTESIFNYPDFSSSSLAANAPFTLSLVGDASFFNNRLRLTPATDFQDGAAWFSAQLYVQGGFDSTFQFQITDLGSFPGVTPGADGIAFVIQDDPAGTSAIGGNGGDIGYVGITHSLAVEFDTFWNWWYVPPDPNNNHIAIHTHGIGPNSPDGQNGTLILGDNPNLPVRMADGNVHTAEIKYLPGAPGNMTVSLDGVQVLSVPVDLQQALGLPGGLAWVGLTSATGAAWENHDILSWNYRTSLFHIGNVSVIVNATGTSAQITWTTDEPSTGSVVLEPNGPSFSDTTMGINHSVTIPTIPNQVYHFHVLAQNPTLGTTQSASSVFVTGTASALQLSYANLQKNANGTYSVTIQVTNVGPTPVNGVSLTMAQLGAAGSPLSPSLPTAAMSLNSAQSTSFTFTFPSSAGQSGKTVRLSVGGNQNSGAFQQSWRVVLP</sequence>
<feature type="chain" id="PRO_5004496554" evidence="1">
    <location>
        <begin position="28"/>
        <end position="461"/>
    </location>
</feature>
<dbReference type="OrthoDB" id="99527at2"/>
<feature type="signal peptide" evidence="1">
    <location>
        <begin position="1"/>
        <end position="27"/>
    </location>
</feature>
<dbReference type="Gene3D" id="2.60.120.200">
    <property type="match status" value="1"/>
</dbReference>
<gene>
    <name evidence="2" type="ORF">CCALI_02794</name>
</gene>
<organism evidence="2 3">
    <name type="scientific">Chthonomonas calidirosea (strain DSM 23976 / ICMP 18418 / T49)</name>
    <dbReference type="NCBI Taxonomy" id="1303518"/>
    <lineage>
        <taxon>Bacteria</taxon>
        <taxon>Bacillati</taxon>
        <taxon>Armatimonadota</taxon>
        <taxon>Chthonomonadia</taxon>
        <taxon>Chthonomonadales</taxon>
        <taxon>Chthonomonadaceae</taxon>
        <taxon>Chthonomonas</taxon>
    </lineage>
</organism>
<dbReference type="eggNOG" id="COG2319">
    <property type="taxonomic scope" value="Bacteria"/>
</dbReference>
<dbReference type="KEGG" id="ccz:CCALI_02794"/>
<dbReference type="InParanoid" id="S0EZT5"/>
<keyword evidence="1" id="KW-0732">Signal</keyword>
<dbReference type="PANTHER" id="PTHR32401">
    <property type="entry name" value="CONCANAVALIN A-LIKE LECTIN FAMILY PROTEIN"/>
    <property type="match status" value="1"/>
</dbReference>
<accession>S0EZT5</accession>
<dbReference type="AlphaFoldDB" id="S0EZT5"/>
<dbReference type="Pfam" id="PF18483">
    <property type="entry name" value="Lectin_L-type_dom"/>
    <property type="match status" value="1"/>
</dbReference>
<dbReference type="PANTHER" id="PTHR32401:SF48">
    <property type="entry name" value="LEGUME LECTIN DOMAIN-CONTAINING PROTEIN"/>
    <property type="match status" value="1"/>
</dbReference>
<dbReference type="Proteomes" id="UP000014227">
    <property type="component" value="Chromosome I"/>
</dbReference>
<evidence type="ECO:0000313" key="2">
    <source>
        <dbReference type="EMBL" id="CCW36582.1"/>
    </source>
</evidence>
<evidence type="ECO:0000256" key="1">
    <source>
        <dbReference type="SAM" id="SignalP"/>
    </source>
</evidence>
<keyword evidence="2" id="KW-0430">Lectin</keyword>
<dbReference type="STRING" id="454171.CP488_01294"/>
<dbReference type="InterPro" id="IPR050258">
    <property type="entry name" value="Leguminous_Lectin"/>
</dbReference>
<dbReference type="InterPro" id="IPR019825">
    <property type="entry name" value="Lectin_legB_Mn/Ca_BS"/>
</dbReference>
<dbReference type="HOGENOM" id="CLU_592779_0_0_0"/>
<dbReference type="InterPro" id="IPR013320">
    <property type="entry name" value="ConA-like_dom_sf"/>
</dbReference>
<dbReference type="PATRIC" id="fig|1303518.3.peg.2900"/>
<dbReference type="InterPro" id="IPR056573">
    <property type="entry name" value="Lectin_L-type_dom"/>
</dbReference>
<dbReference type="GO" id="GO:0030246">
    <property type="term" value="F:carbohydrate binding"/>
    <property type="evidence" value="ECO:0007669"/>
    <property type="project" value="UniProtKB-KW"/>
</dbReference>
<dbReference type="RefSeq" id="WP_016484087.1">
    <property type="nucleotide sequence ID" value="NC_021487.1"/>
</dbReference>
<keyword evidence="3" id="KW-1185">Reference proteome</keyword>
<evidence type="ECO:0000313" key="3">
    <source>
        <dbReference type="Proteomes" id="UP000014227"/>
    </source>
</evidence>
<dbReference type="SUPFAM" id="SSF49899">
    <property type="entry name" value="Concanavalin A-like lectins/glucanases"/>
    <property type="match status" value="1"/>
</dbReference>
<name>S0EZT5_CHTCT</name>
<protein>
    <submittedName>
        <fullName evidence="2">Legume lectin domain</fullName>
    </submittedName>
</protein>
<reference evidence="3" key="1">
    <citation type="submission" date="2013-03" db="EMBL/GenBank/DDBJ databases">
        <title>Genome sequence of Chthonomonas calidirosea, the first sequenced genome from the Armatimonadetes phylum (formally candidate division OP10).</title>
        <authorList>
            <person name="Lee K.C.Y."/>
            <person name="Morgan X.C."/>
            <person name="Dunfield P.F."/>
            <person name="Tamas I."/>
            <person name="Houghton K.M."/>
            <person name="Vyssotski M."/>
            <person name="Ryan J.L.J."/>
            <person name="Lagutin K."/>
            <person name="McDonald I.R."/>
            <person name="Stott M.B."/>
        </authorList>
    </citation>
    <scope>NUCLEOTIDE SEQUENCE [LARGE SCALE GENOMIC DNA]</scope>
    <source>
        <strain evidence="3">DSM 23976 / ICMP 18418 / T49</strain>
    </source>
</reference>
<dbReference type="CDD" id="cd01951">
    <property type="entry name" value="lectin_L-type"/>
    <property type="match status" value="1"/>
</dbReference>
<proteinExistence type="predicted"/>
<dbReference type="EMBL" id="HF951689">
    <property type="protein sequence ID" value="CCW36582.1"/>
    <property type="molecule type" value="Genomic_DNA"/>
</dbReference>